<dbReference type="InterPro" id="IPR051799">
    <property type="entry name" value="NADH_flavin_oxidoreductase"/>
</dbReference>
<dbReference type="STRING" id="360105.CCV52592_2060"/>
<organism evidence="4 5">
    <name type="scientific">Campylobacter curvus (strain 525.92)</name>
    <dbReference type="NCBI Taxonomy" id="360105"/>
    <lineage>
        <taxon>Bacteria</taxon>
        <taxon>Pseudomonadati</taxon>
        <taxon>Campylobacterota</taxon>
        <taxon>Epsilonproteobacteria</taxon>
        <taxon>Campylobacterales</taxon>
        <taxon>Campylobacteraceae</taxon>
        <taxon>Campylobacter</taxon>
    </lineage>
</organism>
<dbReference type="AlphaFoldDB" id="A7H191"/>
<dbReference type="InterPro" id="IPR001155">
    <property type="entry name" value="OxRdtase_FMN_N"/>
</dbReference>
<name>A7H191_CAMC5</name>
<dbReference type="OrthoDB" id="9784632at2"/>
<reference evidence="4" key="1">
    <citation type="submission" date="2016-07" db="EMBL/GenBank/DDBJ databases">
        <title>Comparative genomics of the Campylobacter concisus group.</title>
        <authorList>
            <person name="Miller W.G."/>
            <person name="Yee E."/>
            <person name="Chapman M.H."/>
            <person name="Huynh S."/>
            <person name="Bono J.L."/>
            <person name="On S.L.W."/>
            <person name="StLeger J."/>
            <person name="Foster G."/>
            <person name="Parker C.T."/>
        </authorList>
    </citation>
    <scope>NUCLEOTIDE SEQUENCE</scope>
    <source>
        <strain evidence="4">525.92</strain>
    </source>
</reference>
<keyword evidence="1" id="KW-0285">Flavoprotein</keyword>
<evidence type="ECO:0000259" key="3">
    <source>
        <dbReference type="Pfam" id="PF00724"/>
    </source>
</evidence>
<evidence type="ECO:0000256" key="1">
    <source>
        <dbReference type="ARBA" id="ARBA00022630"/>
    </source>
</evidence>
<dbReference type="EMBL" id="CP000767">
    <property type="protein sequence ID" value="EAU00895.1"/>
    <property type="molecule type" value="Genomic_DNA"/>
</dbReference>
<evidence type="ECO:0000313" key="5">
    <source>
        <dbReference type="Proteomes" id="UP000006380"/>
    </source>
</evidence>
<evidence type="ECO:0000256" key="2">
    <source>
        <dbReference type="ARBA" id="ARBA00023002"/>
    </source>
</evidence>
<dbReference type="CDD" id="cd02803">
    <property type="entry name" value="OYE_like_FMN_family"/>
    <property type="match status" value="1"/>
</dbReference>
<dbReference type="PANTHER" id="PTHR43656:SF2">
    <property type="entry name" value="BINDING OXIDOREDUCTASE, PUTATIVE (AFU_ORTHOLOGUE AFUA_2G08260)-RELATED"/>
    <property type="match status" value="1"/>
</dbReference>
<feature type="domain" description="NADH:flavin oxidoreductase/NADH oxidase N-terminal" evidence="3">
    <location>
        <begin position="7"/>
        <end position="317"/>
    </location>
</feature>
<sequence length="343" mass="38008">MKNEKSIFDEVNLVNLKAKNRLVHSATWENLAAKDGEITPELYEMTRQLADGGVGTIITGFTSVSQNDIHFGGMMRLGSDQLVPSYKKLTKIAHAKNVRILAQLALGGYYEKASENFITFEPDELSKEQIENIVSLFVAAAIRAQEAKFDGVQIHAAHFFFLSRFISPTTNHRNDEYGGSTQNRARILCRIIKGIRQKMPNFHISMKLNMSDMTPGGLEFNESSQIAKFAADAGLNSIEVSANGTSQTGVKAGINEAYFYPYAKALAKSLDIPVMLVGGHRSVQNMNRLLNDSKIELLSLSRPLIRESDLINRWQNGDLAPAKCISCNGCYRTAGHQCVFNLK</sequence>
<proteinExistence type="predicted"/>
<dbReference type="Gene3D" id="3.20.20.70">
    <property type="entry name" value="Aldolase class I"/>
    <property type="match status" value="1"/>
</dbReference>
<dbReference type="PANTHER" id="PTHR43656">
    <property type="entry name" value="BINDING OXIDOREDUCTASE, PUTATIVE (AFU_ORTHOLOGUE AFUA_2G08260)-RELATED"/>
    <property type="match status" value="1"/>
</dbReference>
<keyword evidence="5" id="KW-1185">Reference proteome</keyword>
<gene>
    <name evidence="4" type="ORF">CCV52592_2060</name>
</gene>
<dbReference type="RefSeq" id="WP_011992905.1">
    <property type="nucleotide sequence ID" value="NC_009715.2"/>
</dbReference>
<dbReference type="Proteomes" id="UP000006380">
    <property type="component" value="Chromosome"/>
</dbReference>
<dbReference type="KEGG" id="ccv:CCV52592_2060"/>
<evidence type="ECO:0000313" key="4">
    <source>
        <dbReference type="EMBL" id="EAU00895.1"/>
    </source>
</evidence>
<dbReference type="Pfam" id="PF00724">
    <property type="entry name" value="Oxidored_FMN"/>
    <property type="match status" value="1"/>
</dbReference>
<dbReference type="HOGENOM" id="CLU_012153_2_3_7"/>
<dbReference type="SUPFAM" id="SSF51395">
    <property type="entry name" value="FMN-linked oxidoreductases"/>
    <property type="match status" value="1"/>
</dbReference>
<keyword evidence="2" id="KW-0560">Oxidoreductase</keyword>
<accession>A7H191</accession>
<dbReference type="GO" id="GO:0016491">
    <property type="term" value="F:oxidoreductase activity"/>
    <property type="evidence" value="ECO:0007669"/>
    <property type="project" value="UniProtKB-KW"/>
</dbReference>
<dbReference type="GO" id="GO:0010181">
    <property type="term" value="F:FMN binding"/>
    <property type="evidence" value="ECO:0007669"/>
    <property type="project" value="InterPro"/>
</dbReference>
<dbReference type="InterPro" id="IPR013785">
    <property type="entry name" value="Aldolase_TIM"/>
</dbReference>
<protein>
    <submittedName>
        <fullName evidence="4">Old yellow enzyme (OYE)-related FMN binding domain-containing protein</fullName>
    </submittedName>
</protein>